<comment type="similarity">
    <text evidence="3">Belongs to the class-V pyridoxal-phosphate-dependent aminotransferase family. SerC subfamily.</text>
</comment>
<dbReference type="NCBIfam" id="TIGR01364">
    <property type="entry name" value="serC_1"/>
    <property type="match status" value="1"/>
</dbReference>
<comment type="pathway">
    <text evidence="2 12">Amino-acid biosynthesis; L-serine biosynthesis; L-serine from 3-phospho-D-glycerate: step 2/3.</text>
</comment>
<evidence type="ECO:0000259" key="13">
    <source>
        <dbReference type="Pfam" id="PF00266"/>
    </source>
</evidence>
<dbReference type="InterPro" id="IPR015422">
    <property type="entry name" value="PyrdxlP-dep_Trfase_small"/>
</dbReference>
<dbReference type="NCBIfam" id="NF003764">
    <property type="entry name" value="PRK05355.1"/>
    <property type="match status" value="1"/>
</dbReference>
<dbReference type="PANTHER" id="PTHR43247:SF1">
    <property type="entry name" value="PHOSPHOSERINE AMINOTRANSFERASE"/>
    <property type="match status" value="1"/>
</dbReference>
<evidence type="ECO:0000256" key="10">
    <source>
        <dbReference type="ARBA" id="ARBA00049007"/>
    </source>
</evidence>
<dbReference type="InterPro" id="IPR022278">
    <property type="entry name" value="Pser_aminoTfrase"/>
</dbReference>
<dbReference type="EC" id="2.6.1.52" evidence="12"/>
<dbReference type="GO" id="GO:0006564">
    <property type="term" value="P:L-serine biosynthetic process"/>
    <property type="evidence" value="ECO:0007669"/>
    <property type="project" value="UniProtKB-KW"/>
</dbReference>
<evidence type="ECO:0000313" key="15">
    <source>
        <dbReference type="Proteomes" id="UP001497497"/>
    </source>
</evidence>
<evidence type="ECO:0000256" key="11">
    <source>
        <dbReference type="RuleBase" id="RU004504"/>
    </source>
</evidence>
<evidence type="ECO:0000313" key="14">
    <source>
        <dbReference type="EMBL" id="CAL1544531.1"/>
    </source>
</evidence>
<comment type="cofactor">
    <cofactor evidence="1 11">
        <name>pyridoxal 5'-phosphate</name>
        <dbReference type="ChEBI" id="CHEBI:597326"/>
    </cofactor>
</comment>
<dbReference type="InterPro" id="IPR015424">
    <property type="entry name" value="PyrdxlP-dep_Trfase"/>
</dbReference>
<proteinExistence type="inferred from homology"/>
<reference evidence="14 15" key="1">
    <citation type="submission" date="2024-04" db="EMBL/GenBank/DDBJ databases">
        <authorList>
            <consortium name="Genoscope - CEA"/>
            <person name="William W."/>
        </authorList>
    </citation>
    <scope>NUCLEOTIDE SEQUENCE [LARGE SCALE GENOMIC DNA]</scope>
</reference>
<feature type="domain" description="Aminotransferase class V" evidence="13">
    <location>
        <begin position="16"/>
        <end position="365"/>
    </location>
</feature>
<sequence length="382" mass="42411">MSDTSIRDEAKGKFVINFSAGPAKLPASVLAHAQKEMLDHQDTGVSVMEMSHRSSEFSKILNSAEHKLRDLLAIPQNYKILFLQGGGTGQFSAVPLNLLPLKPSLSADYLVTGSWSAKAAQEAEKYGTVNLVVPKTKKYTSIPDPSTWKLNPEASYFYYCANETIDGVEFQYIPEINGVPIVCDMSSNMLTRHLDINKFGLIFAGAQKNIGCAGVTLVIIREDLIGLAMKICPVIFDYQIQAGNNSLYNTPPTYGIYIMGLVFNWIDEEGGVKKMEENSIKKSNLVYNLIDSSEGFYHCPLDKDCRSRMNLPIRIGSLQGHETLEKQFSEEATKTGYLQLKGHRSVGGIRVSLYNAVTVEETEHLVGFMTAFMERNRHVLTS</sequence>
<evidence type="ECO:0000256" key="4">
    <source>
        <dbReference type="ARBA" id="ARBA00022576"/>
    </source>
</evidence>
<dbReference type="InterPro" id="IPR020578">
    <property type="entry name" value="Aminotrans_V_PyrdxlP_BS"/>
</dbReference>
<dbReference type="EMBL" id="CAXITT010000627">
    <property type="protein sequence ID" value="CAL1544531.1"/>
    <property type="molecule type" value="Genomic_DNA"/>
</dbReference>
<dbReference type="HAMAP" id="MF_00160">
    <property type="entry name" value="SerC_aminotrans_5"/>
    <property type="match status" value="1"/>
</dbReference>
<dbReference type="CDD" id="cd00611">
    <property type="entry name" value="PSAT_like"/>
    <property type="match status" value="1"/>
</dbReference>
<dbReference type="Proteomes" id="UP001497497">
    <property type="component" value="Unassembled WGS sequence"/>
</dbReference>
<dbReference type="Gene3D" id="3.90.1150.10">
    <property type="entry name" value="Aspartate Aminotransferase, domain 1"/>
    <property type="match status" value="1"/>
</dbReference>
<evidence type="ECO:0000256" key="3">
    <source>
        <dbReference type="ARBA" id="ARBA00006904"/>
    </source>
</evidence>
<dbReference type="Gene3D" id="3.40.640.10">
    <property type="entry name" value="Type I PLP-dependent aspartate aminotransferase-like (Major domain)"/>
    <property type="match status" value="1"/>
</dbReference>
<keyword evidence="8 12" id="KW-0718">Serine biosynthesis</keyword>
<gene>
    <name evidence="14" type="ORF">GSLYS_00018044001</name>
</gene>
<evidence type="ECO:0000256" key="2">
    <source>
        <dbReference type="ARBA" id="ARBA00005099"/>
    </source>
</evidence>
<organism evidence="14 15">
    <name type="scientific">Lymnaea stagnalis</name>
    <name type="common">Great pond snail</name>
    <name type="synonym">Helix stagnalis</name>
    <dbReference type="NCBI Taxonomy" id="6523"/>
    <lineage>
        <taxon>Eukaryota</taxon>
        <taxon>Metazoa</taxon>
        <taxon>Spiralia</taxon>
        <taxon>Lophotrochozoa</taxon>
        <taxon>Mollusca</taxon>
        <taxon>Gastropoda</taxon>
        <taxon>Heterobranchia</taxon>
        <taxon>Euthyneura</taxon>
        <taxon>Panpulmonata</taxon>
        <taxon>Hygrophila</taxon>
        <taxon>Lymnaeoidea</taxon>
        <taxon>Lymnaeidae</taxon>
        <taxon>Lymnaea</taxon>
    </lineage>
</organism>
<dbReference type="Pfam" id="PF00266">
    <property type="entry name" value="Aminotran_5"/>
    <property type="match status" value="1"/>
</dbReference>
<dbReference type="GO" id="GO:0005737">
    <property type="term" value="C:cytoplasm"/>
    <property type="evidence" value="ECO:0007669"/>
    <property type="project" value="TreeGrafter"/>
</dbReference>
<evidence type="ECO:0000256" key="12">
    <source>
        <dbReference type="RuleBase" id="RU004505"/>
    </source>
</evidence>
<dbReference type="PROSITE" id="PS00595">
    <property type="entry name" value="AA_TRANSFER_CLASS_5"/>
    <property type="match status" value="1"/>
</dbReference>
<keyword evidence="4 12" id="KW-0032">Aminotransferase</keyword>
<evidence type="ECO:0000256" key="8">
    <source>
        <dbReference type="ARBA" id="ARBA00023299"/>
    </source>
</evidence>
<comment type="caution">
    <text evidence="14">The sequence shown here is derived from an EMBL/GenBank/DDBJ whole genome shotgun (WGS) entry which is preliminary data.</text>
</comment>
<evidence type="ECO:0000256" key="7">
    <source>
        <dbReference type="ARBA" id="ARBA00022898"/>
    </source>
</evidence>
<name>A0AAV2ICC9_LYMST</name>
<comment type="catalytic activity">
    <reaction evidence="10 12">
        <text>O-phospho-L-serine + 2-oxoglutarate = 3-phosphooxypyruvate + L-glutamate</text>
        <dbReference type="Rhea" id="RHEA:14329"/>
        <dbReference type="ChEBI" id="CHEBI:16810"/>
        <dbReference type="ChEBI" id="CHEBI:18110"/>
        <dbReference type="ChEBI" id="CHEBI:29985"/>
        <dbReference type="ChEBI" id="CHEBI:57524"/>
        <dbReference type="EC" id="2.6.1.52"/>
    </reaction>
</comment>
<dbReference type="AlphaFoldDB" id="A0AAV2ICC9"/>
<keyword evidence="6 12" id="KW-0808">Transferase</keyword>
<keyword evidence="7" id="KW-0663">Pyridoxal phosphate</keyword>
<comment type="catalytic activity">
    <reaction evidence="9">
        <text>4-(phosphooxy)-L-threonine + 2-oxoglutarate = (R)-3-hydroxy-2-oxo-4-phosphooxybutanoate + L-glutamate</text>
        <dbReference type="Rhea" id="RHEA:16573"/>
        <dbReference type="ChEBI" id="CHEBI:16810"/>
        <dbReference type="ChEBI" id="CHEBI:29985"/>
        <dbReference type="ChEBI" id="CHEBI:58452"/>
        <dbReference type="ChEBI" id="CHEBI:58538"/>
        <dbReference type="EC" id="2.6.1.52"/>
    </reaction>
</comment>
<evidence type="ECO:0000256" key="9">
    <source>
        <dbReference type="ARBA" id="ARBA00047630"/>
    </source>
</evidence>
<dbReference type="FunFam" id="3.90.1150.10:FF:000006">
    <property type="entry name" value="Phosphoserine aminotransferase"/>
    <property type="match status" value="1"/>
</dbReference>
<dbReference type="FunFam" id="3.40.640.10:FF:000010">
    <property type="entry name" value="Phosphoserine aminotransferase"/>
    <property type="match status" value="1"/>
</dbReference>
<dbReference type="SUPFAM" id="SSF53383">
    <property type="entry name" value="PLP-dependent transferases"/>
    <property type="match status" value="1"/>
</dbReference>
<keyword evidence="15" id="KW-1185">Reference proteome</keyword>
<evidence type="ECO:0000256" key="6">
    <source>
        <dbReference type="ARBA" id="ARBA00022679"/>
    </source>
</evidence>
<dbReference type="InterPro" id="IPR000192">
    <property type="entry name" value="Aminotrans_V_dom"/>
</dbReference>
<dbReference type="InterPro" id="IPR015421">
    <property type="entry name" value="PyrdxlP-dep_Trfase_major"/>
</dbReference>
<dbReference type="GO" id="GO:0004648">
    <property type="term" value="F:O-phospho-L-serine:2-oxoglutarate aminotransferase activity"/>
    <property type="evidence" value="ECO:0007669"/>
    <property type="project" value="UniProtKB-EC"/>
</dbReference>
<protein>
    <recommendedName>
        <fullName evidence="12">Phosphoserine aminotransferase</fullName>
        <ecNumber evidence="12">2.6.1.52</ecNumber>
    </recommendedName>
</protein>
<dbReference type="PANTHER" id="PTHR43247">
    <property type="entry name" value="PHOSPHOSERINE AMINOTRANSFERASE"/>
    <property type="match status" value="1"/>
</dbReference>
<evidence type="ECO:0000256" key="5">
    <source>
        <dbReference type="ARBA" id="ARBA00022605"/>
    </source>
</evidence>
<accession>A0AAV2ICC9</accession>
<evidence type="ECO:0000256" key="1">
    <source>
        <dbReference type="ARBA" id="ARBA00001933"/>
    </source>
</evidence>
<keyword evidence="5 12" id="KW-0028">Amino-acid biosynthesis</keyword>
<dbReference type="PIRSF" id="PIRSF000525">
    <property type="entry name" value="SerC"/>
    <property type="match status" value="1"/>
</dbReference>
<dbReference type="GO" id="GO:0030170">
    <property type="term" value="F:pyridoxal phosphate binding"/>
    <property type="evidence" value="ECO:0007669"/>
    <property type="project" value="TreeGrafter"/>
</dbReference>